<feature type="region of interest" description="Disordered" evidence="1">
    <location>
        <begin position="566"/>
        <end position="585"/>
    </location>
</feature>
<dbReference type="RefSeq" id="WP_075011836.1">
    <property type="nucleotide sequence ID" value="NZ_FOWE01000001.1"/>
</dbReference>
<dbReference type="SUPFAM" id="SSF55486">
    <property type="entry name" value="Metalloproteases ('zincins'), catalytic domain"/>
    <property type="match status" value="1"/>
</dbReference>
<dbReference type="Proteomes" id="UP000183642">
    <property type="component" value="Unassembled WGS sequence"/>
</dbReference>
<keyword evidence="3" id="KW-1185">Reference proteome</keyword>
<proteinExistence type="predicted"/>
<organism evidence="2 3">
    <name type="scientific">Geodermatophilus obscurus</name>
    <dbReference type="NCBI Taxonomy" id="1861"/>
    <lineage>
        <taxon>Bacteria</taxon>
        <taxon>Bacillati</taxon>
        <taxon>Actinomycetota</taxon>
        <taxon>Actinomycetes</taxon>
        <taxon>Geodermatophilales</taxon>
        <taxon>Geodermatophilaceae</taxon>
        <taxon>Geodermatophilus</taxon>
    </lineage>
</organism>
<gene>
    <name evidence="2" type="ORF">SAMN05660359_00421</name>
</gene>
<dbReference type="OrthoDB" id="178184at2"/>
<evidence type="ECO:0000256" key="1">
    <source>
        <dbReference type="SAM" id="MobiDB-lite"/>
    </source>
</evidence>
<protein>
    <submittedName>
        <fullName evidence="2">Uncharacterized protein</fullName>
    </submittedName>
</protein>
<dbReference type="AlphaFoldDB" id="A0A1I5CNF5"/>
<dbReference type="CDD" id="cd09598">
    <property type="entry name" value="M4_like"/>
    <property type="match status" value="1"/>
</dbReference>
<sequence>MTIAANNVPVVPAPERRRLRTFAFDPMSTRLSGRFVTLDVPFESDLTPGPCGELVQVVDFDATGNQWYQPIDLDDVRVLAQDGLRPMESDPRTHQQIVYAVAMSVIERFERFVGRRFRWRAERQLRLVPHAFEGRNAFFDPGRRAVLFGYYRADRHDPGPNLPGQVIFTCLSSDIVAHEVTHAIVHRIRPYFMEPTNLDVLAWHEAFADLVALFHHFVHRDVVVRAVTTTAGDIGRSDALLELAKEFGHSTGRGAALRSVLGTLATPERFEAATEPHERGACFVAAVFDAYLDRYQASIADLLRIATGGTGVLPPGRLHPDLVHRVADEAVKNADRLLGMVVRAFDYLPVVDVTFGDVVRAIVTADRALFPDDSGNLRGTLVEAMRCRGIYPESVTSLADAALSWPVPAGDLNLNDPRAPVDLLPNWILSATHDLDVTGSQGSQSTVVPPADDDDVTPLAAPPVVAETQSIYAQAQRWAKLHAYELGLDPSPSLRIALRGIHVAYRRAADGQPRPEVVLQLTQRRRDLEDQTLDEHRRPVFRAGTTVIAGVDGRVKFIVAKPLPFLDPGPPRQAPGDQGVTRRHHEAGEVRLRALRRWIDLVEESDALSAWTQEPALNRLDFAALHGDEAGRADS</sequence>
<name>A0A1I5CNF5_9ACTN</name>
<evidence type="ECO:0000313" key="2">
    <source>
        <dbReference type="EMBL" id="SFN88396.1"/>
    </source>
</evidence>
<dbReference type="EMBL" id="FOWE01000001">
    <property type="protein sequence ID" value="SFN88396.1"/>
    <property type="molecule type" value="Genomic_DNA"/>
</dbReference>
<accession>A0A1I5CNF5</accession>
<evidence type="ECO:0000313" key="3">
    <source>
        <dbReference type="Proteomes" id="UP000183642"/>
    </source>
</evidence>
<reference evidence="3" key="1">
    <citation type="submission" date="2016-10" db="EMBL/GenBank/DDBJ databases">
        <authorList>
            <person name="Varghese N."/>
            <person name="Submissions S."/>
        </authorList>
    </citation>
    <scope>NUCLEOTIDE SEQUENCE [LARGE SCALE GENOMIC DNA]</scope>
    <source>
        <strain evidence="3">DSM 43161</strain>
    </source>
</reference>